<protein>
    <submittedName>
        <fullName evidence="3">Ankyrin repeat domain-containing protein</fullName>
    </submittedName>
</protein>
<evidence type="ECO:0000256" key="1">
    <source>
        <dbReference type="PROSITE-ProRule" id="PRU00023"/>
    </source>
</evidence>
<evidence type="ECO:0000313" key="4">
    <source>
        <dbReference type="Proteomes" id="UP001596074"/>
    </source>
</evidence>
<name>A0ABW0ZVD2_9ACTN</name>
<evidence type="ECO:0000256" key="2">
    <source>
        <dbReference type="SAM" id="MobiDB-lite"/>
    </source>
</evidence>
<organism evidence="3 4">
    <name type="scientific">Actinomadura rugatobispora</name>
    <dbReference type="NCBI Taxonomy" id="1994"/>
    <lineage>
        <taxon>Bacteria</taxon>
        <taxon>Bacillati</taxon>
        <taxon>Actinomycetota</taxon>
        <taxon>Actinomycetes</taxon>
        <taxon>Streptosporangiales</taxon>
        <taxon>Thermomonosporaceae</taxon>
        <taxon>Actinomadura</taxon>
    </lineage>
</organism>
<accession>A0ABW0ZVD2</accession>
<gene>
    <name evidence="3" type="ORF">ACFPZN_16730</name>
</gene>
<dbReference type="InterPro" id="IPR002110">
    <property type="entry name" value="Ankyrin_rpt"/>
</dbReference>
<sequence length="597" mass="67141">MPQGSTAVQAFSDRRPELTARTRRIRRFAVPRWMVERAAERRLAGDWRGACAAANMDVTVDLAAIRAEHGADVAARVEDDLRHLVPDLVRWHAPRVGPTRTTLTPGQALVLNDYGLHGENAPRLHITPHRWLFQASQRMTLHFGPVVMRDSTHICTDYVHTGFWRGIVQSWAGARHLWDARHTGELRERCGGDAGRAPFLNPDGTPRAEAELPTADPGPDDPAGHAEWVTMLHERGEVEAAFAAAGIELILGPRPEGYSKWYTVGPLDQLARMPLALTRLEPELRRLGGGRFQIPWTQHSAVLLDHDGDRRLRAGVVEFDGYDENEHQDQQELHEGEVLAEAVWRRLPDLGALRDGRLPPEWLHPLVHDALLPGREARAGRDDLPWGPPEPQAPAPVRVRCRGEWHEIGFRDGVLTVPHSAQEQEREKALEALGGDVGGCFAVRKAWRTGKGRLPKTLREQRQEIFDRAHHGDTPGLVKLLDLGIDPHVRDGYGRTLLHLLHLVDFETLLPRLLEAGLDIEAVEQGEQQQPRTALHRAVELDGSVELIKALLDAGARIDLLDEEETTIIRLIWRAGRRDLEWLEERIGEEHPDLMEY</sequence>
<dbReference type="SUPFAM" id="SSF48403">
    <property type="entry name" value="Ankyrin repeat"/>
    <property type="match status" value="1"/>
</dbReference>
<dbReference type="Proteomes" id="UP001596074">
    <property type="component" value="Unassembled WGS sequence"/>
</dbReference>
<keyword evidence="1" id="KW-0040">ANK repeat</keyword>
<feature type="region of interest" description="Disordered" evidence="2">
    <location>
        <begin position="192"/>
        <end position="225"/>
    </location>
</feature>
<dbReference type="Pfam" id="PF12796">
    <property type="entry name" value="Ank_2"/>
    <property type="match status" value="1"/>
</dbReference>
<keyword evidence="4" id="KW-1185">Reference proteome</keyword>
<evidence type="ECO:0000313" key="3">
    <source>
        <dbReference type="EMBL" id="MFC5747274.1"/>
    </source>
</evidence>
<reference evidence="4" key="1">
    <citation type="journal article" date="2019" name="Int. J. Syst. Evol. Microbiol.">
        <title>The Global Catalogue of Microorganisms (GCM) 10K type strain sequencing project: providing services to taxonomists for standard genome sequencing and annotation.</title>
        <authorList>
            <consortium name="The Broad Institute Genomics Platform"/>
            <consortium name="The Broad Institute Genome Sequencing Center for Infectious Disease"/>
            <person name="Wu L."/>
            <person name="Ma J."/>
        </authorList>
    </citation>
    <scope>NUCLEOTIDE SEQUENCE [LARGE SCALE GENOMIC DNA]</scope>
    <source>
        <strain evidence="4">KCTC 42087</strain>
    </source>
</reference>
<dbReference type="RefSeq" id="WP_378282889.1">
    <property type="nucleotide sequence ID" value="NZ_JBHSON010000020.1"/>
</dbReference>
<dbReference type="InterPro" id="IPR036770">
    <property type="entry name" value="Ankyrin_rpt-contain_sf"/>
</dbReference>
<dbReference type="Gene3D" id="1.25.40.20">
    <property type="entry name" value="Ankyrin repeat-containing domain"/>
    <property type="match status" value="1"/>
</dbReference>
<dbReference type="PROSITE" id="PS50088">
    <property type="entry name" value="ANK_REPEAT"/>
    <property type="match status" value="1"/>
</dbReference>
<proteinExistence type="predicted"/>
<dbReference type="EMBL" id="JBHSON010000020">
    <property type="protein sequence ID" value="MFC5747274.1"/>
    <property type="molecule type" value="Genomic_DNA"/>
</dbReference>
<comment type="caution">
    <text evidence="3">The sequence shown here is derived from an EMBL/GenBank/DDBJ whole genome shotgun (WGS) entry which is preliminary data.</text>
</comment>
<feature type="repeat" description="ANK" evidence="1">
    <location>
        <begin position="530"/>
        <end position="563"/>
    </location>
</feature>
<dbReference type="PROSITE" id="PS50297">
    <property type="entry name" value="ANK_REP_REGION"/>
    <property type="match status" value="1"/>
</dbReference>